<feature type="domain" description="DNA circulation N-terminal" evidence="1">
    <location>
        <begin position="2"/>
        <end position="87"/>
    </location>
</feature>
<proteinExistence type="predicted"/>
<protein>
    <recommendedName>
        <fullName evidence="1">DNA circulation N-terminal domain-containing protein</fullName>
    </recommendedName>
</protein>
<organism evidence="2 3">
    <name type="scientific">Commensalibacter intestini</name>
    <dbReference type="NCBI Taxonomy" id="479936"/>
    <lineage>
        <taxon>Bacteria</taxon>
        <taxon>Pseudomonadati</taxon>
        <taxon>Pseudomonadota</taxon>
        <taxon>Alphaproteobacteria</taxon>
        <taxon>Acetobacterales</taxon>
        <taxon>Acetobacteraceae</taxon>
    </lineage>
</organism>
<dbReference type="AlphaFoldDB" id="A0A251ZSZ0"/>
<evidence type="ECO:0000313" key="3">
    <source>
        <dbReference type="Proteomes" id="UP000194946"/>
    </source>
</evidence>
<evidence type="ECO:0000313" key="2">
    <source>
        <dbReference type="EMBL" id="OUI77789.1"/>
    </source>
</evidence>
<dbReference type="RefSeq" id="WP_008853940.1">
    <property type="nucleotide sequence ID" value="NZ_JOPB01000018.1"/>
</dbReference>
<dbReference type="Pfam" id="PF07157">
    <property type="entry name" value="DNA_circ_N"/>
    <property type="match status" value="1"/>
</dbReference>
<evidence type="ECO:0000259" key="1">
    <source>
        <dbReference type="Pfam" id="PF07157"/>
    </source>
</evidence>
<sequence length="223" mass="24336">MRKASFRGVSFWVNSNAGENGRKTAIHEYPNKDTVWVEDLGRSQRRYHIQGFVLGSDYLTQRQLLINAVEQEGPGNLIHPTLGMLKVSVTNYGWREPDNIQNKVEINFECIEYSNPIAGFITELTGTLVGDLSDALSDTAIGDFLSDTVQPLNLGMMNTAVSIASDWGGQAILQGTGTIPIASLGNVATSQMSDALLNLATNRDNLTKAVKLIDPDFDVNGVY</sequence>
<dbReference type="Proteomes" id="UP000194946">
    <property type="component" value="Unassembled WGS sequence"/>
</dbReference>
<gene>
    <name evidence="2" type="ORF">HK18_01230</name>
</gene>
<keyword evidence="3" id="KW-1185">Reference proteome</keyword>
<accession>A0A251ZSZ0</accession>
<name>A0A251ZSZ0_9PROT</name>
<comment type="caution">
    <text evidence="2">The sequence shown here is derived from an EMBL/GenBank/DDBJ whole genome shotgun (WGS) entry which is preliminary data.</text>
</comment>
<reference evidence="3" key="1">
    <citation type="submission" date="2014-06" db="EMBL/GenBank/DDBJ databases">
        <authorList>
            <person name="Winans N.J."/>
            <person name="Newell P.D."/>
            <person name="Douglas A.E."/>
        </authorList>
    </citation>
    <scope>NUCLEOTIDE SEQUENCE [LARGE SCALE GENOMIC DNA]</scope>
    <source>
        <strain evidence="3">DmL_052</strain>
    </source>
</reference>
<dbReference type="EMBL" id="JOPB01000018">
    <property type="protein sequence ID" value="OUI77789.1"/>
    <property type="molecule type" value="Genomic_DNA"/>
</dbReference>
<dbReference type="InterPro" id="IPR009826">
    <property type="entry name" value="DNA_circ_N"/>
</dbReference>